<dbReference type="OrthoDB" id="8443793at2"/>
<evidence type="ECO:0000313" key="2">
    <source>
        <dbReference type="Proteomes" id="UP000268553"/>
    </source>
</evidence>
<evidence type="ECO:0000313" key="1">
    <source>
        <dbReference type="EMBL" id="RRQ51269.1"/>
    </source>
</evidence>
<dbReference type="AlphaFoldDB" id="A0A426RQI3"/>
<reference evidence="1 2" key="1">
    <citation type="submission" date="2018-12" db="EMBL/GenBank/DDBJ databases">
        <authorList>
            <person name="Kim S.-J."/>
            <person name="Jung G.-Y."/>
        </authorList>
    </citation>
    <scope>NUCLEOTIDE SEQUENCE [LARGE SCALE GENOMIC DNA]</scope>
    <source>
        <strain evidence="1 2">03SU3-P</strain>
    </source>
</reference>
<dbReference type="Proteomes" id="UP000268553">
    <property type="component" value="Unassembled WGS sequence"/>
</dbReference>
<gene>
    <name evidence="1" type="ORF">D7D48_09915</name>
</gene>
<name>A0A426RQI3_9SPHN</name>
<dbReference type="InterPro" id="IPR003772">
    <property type="entry name" value="YceD"/>
</dbReference>
<dbReference type="EMBL" id="RWJI01000002">
    <property type="protein sequence ID" value="RRQ51269.1"/>
    <property type="molecule type" value="Genomic_DNA"/>
</dbReference>
<dbReference type="RefSeq" id="WP_125231244.1">
    <property type="nucleotide sequence ID" value="NZ_RWJI01000002.1"/>
</dbReference>
<organism evidence="1 2">
    <name type="scientific">Sphingorhabdus wooponensis</name>
    <dbReference type="NCBI Taxonomy" id="940136"/>
    <lineage>
        <taxon>Bacteria</taxon>
        <taxon>Pseudomonadati</taxon>
        <taxon>Pseudomonadota</taxon>
        <taxon>Alphaproteobacteria</taxon>
        <taxon>Sphingomonadales</taxon>
        <taxon>Sphingomonadaceae</taxon>
        <taxon>Sphingorhabdus</taxon>
    </lineage>
</organism>
<proteinExistence type="predicted"/>
<accession>A0A426RQI3</accession>
<comment type="caution">
    <text evidence="1">The sequence shown here is derived from an EMBL/GenBank/DDBJ whole genome shotgun (WGS) entry which is preliminary data.</text>
</comment>
<keyword evidence="2" id="KW-1185">Reference proteome</keyword>
<protein>
    <submittedName>
        <fullName evidence="1">DUF177 domain-containing protein</fullName>
    </submittedName>
</protein>
<dbReference type="Pfam" id="PF02620">
    <property type="entry name" value="YceD"/>
    <property type="match status" value="1"/>
</dbReference>
<sequence>MVTANEFSHVIKLSEVGSHSRNIQLSADEAARAGLMARFDLAALDSLKAEISLAHDAEGVVATGRFTADLAQYCIASHDPVPAKMDEMVHIRFIPEPVMSGEVELELEADDCDTMFHDGQTIDLGEAVAQSLGLALNPYPRSPEAEKMLKAAGVKSEEDVVPTGALAGLKDLLAKK</sequence>